<comment type="caution">
    <text evidence="1">The sequence shown here is derived from an EMBL/GenBank/DDBJ whole genome shotgun (WGS) entry which is preliminary data.</text>
</comment>
<evidence type="ECO:0000313" key="2">
    <source>
        <dbReference type="Proteomes" id="UP000326078"/>
    </source>
</evidence>
<gene>
    <name evidence="1" type="ORF">F6X95_14605</name>
</gene>
<dbReference type="Gene3D" id="1.10.1220.10">
    <property type="entry name" value="Met repressor-like"/>
    <property type="match status" value="1"/>
</dbReference>
<dbReference type="AlphaFoldDB" id="A0A5N0YIX7"/>
<dbReference type="InterPro" id="IPR013321">
    <property type="entry name" value="Arc_rbn_hlx_hlx"/>
</dbReference>
<dbReference type="GO" id="GO:0006355">
    <property type="term" value="P:regulation of DNA-templated transcription"/>
    <property type="evidence" value="ECO:0007669"/>
    <property type="project" value="InterPro"/>
</dbReference>
<organism evidence="1 2">
    <name type="scientific">Enterococcus durans</name>
    <dbReference type="NCBI Taxonomy" id="53345"/>
    <lineage>
        <taxon>Bacteria</taxon>
        <taxon>Bacillati</taxon>
        <taxon>Bacillota</taxon>
        <taxon>Bacilli</taxon>
        <taxon>Lactobacillales</taxon>
        <taxon>Enterococcaceae</taxon>
        <taxon>Enterococcus</taxon>
    </lineage>
</organism>
<proteinExistence type="predicted"/>
<protein>
    <recommendedName>
        <fullName evidence="3">CopG family transcriptional regulator</fullName>
    </recommendedName>
</protein>
<name>A0A5N0YIX7_9ENTE</name>
<reference evidence="1 2" key="1">
    <citation type="submission" date="2019-09" db="EMBL/GenBank/DDBJ databases">
        <title>Vancomyinc resistant enterococci isolated from farm animals in Switzerland.</title>
        <authorList>
            <person name="Stevens M.J.A."/>
            <person name="Stephan R."/>
            <person name="Morach M."/>
            <person name="Nuesch-Inderbinen M."/>
        </authorList>
    </citation>
    <scope>NUCLEOTIDE SEQUENCE [LARGE SCALE GENOMIC DNA]</scope>
    <source>
        <strain evidence="1 2">GH27</strain>
    </source>
</reference>
<dbReference type="EMBL" id="VYUT01000058">
    <property type="protein sequence ID" value="KAA9202248.1"/>
    <property type="molecule type" value="Genomic_DNA"/>
</dbReference>
<sequence length="71" mass="8080">MAKKFTATFDEKLLKRVDLTAEEMGLTRSAFLAVSVNTYFQQFDALETMNKMTAVLSKLEELEIKIDESKA</sequence>
<dbReference type="SUPFAM" id="SSF47598">
    <property type="entry name" value="Ribbon-helix-helix"/>
    <property type="match status" value="1"/>
</dbReference>
<accession>A0A5N0YIX7</accession>
<dbReference type="Proteomes" id="UP000326078">
    <property type="component" value="Unassembled WGS sequence"/>
</dbReference>
<dbReference type="RefSeq" id="WP_151026861.1">
    <property type="nucleotide sequence ID" value="NZ_VYUK01000031.1"/>
</dbReference>
<evidence type="ECO:0000313" key="1">
    <source>
        <dbReference type="EMBL" id="KAA9202248.1"/>
    </source>
</evidence>
<evidence type="ECO:0008006" key="3">
    <source>
        <dbReference type="Google" id="ProtNLM"/>
    </source>
</evidence>
<dbReference type="InterPro" id="IPR010985">
    <property type="entry name" value="Ribbon_hlx_hlx"/>
</dbReference>